<dbReference type="Proteomes" id="UP000054282">
    <property type="component" value="Unassembled WGS sequence"/>
</dbReference>
<protein>
    <submittedName>
        <fullName evidence="1">Uncharacterized protein</fullName>
    </submittedName>
</protein>
<reference evidence="2" key="1">
    <citation type="submission" date="2006-09" db="EMBL/GenBank/DDBJ databases">
        <title>Annotation of Plasmodium falciparum Dd2.</title>
        <authorList>
            <consortium name="The Broad Institute Genome Sequencing Platform"/>
            <person name="Volkman S.K."/>
            <person name="Neafsey D.E."/>
            <person name="Dash A.P."/>
            <person name="Chitnis C.E."/>
            <person name="Hartl D.L."/>
            <person name="Young S.K."/>
            <person name="Zeng Q."/>
            <person name="Koehrsen M."/>
            <person name="Alvarado L."/>
            <person name="Berlin A."/>
            <person name="Borenstein D."/>
            <person name="Chapman S.B."/>
            <person name="Chen Z."/>
            <person name="Engels R."/>
            <person name="Freedman E."/>
            <person name="Gellesch M."/>
            <person name="Goldberg J."/>
            <person name="Griggs A."/>
            <person name="Gujja S."/>
            <person name="Heilman E.R."/>
            <person name="Heiman D.I."/>
            <person name="Howarth C."/>
            <person name="Jen D."/>
            <person name="Larson L."/>
            <person name="Mehta T."/>
            <person name="Neiman D."/>
            <person name="Park D."/>
            <person name="Pearson M."/>
            <person name="Roberts A."/>
            <person name="Saif S."/>
            <person name="Shea T."/>
            <person name="Shenoy N."/>
            <person name="Sisk P."/>
            <person name="Stolte C."/>
            <person name="Sykes S."/>
            <person name="Walk T."/>
            <person name="White J."/>
            <person name="Yandava C."/>
            <person name="Haas B."/>
            <person name="Henn M.R."/>
            <person name="Nusbaum C."/>
            <person name="Birren B."/>
        </authorList>
    </citation>
    <scope>NUCLEOTIDE SEQUENCE [LARGE SCALE GENOMIC DNA]</scope>
</reference>
<proteinExistence type="predicted"/>
<accession>A0A0L7LXS8</accession>
<gene>
    <name evidence="1" type="ORF">PFDG_05409</name>
</gene>
<reference evidence="2" key="2">
    <citation type="submission" date="2006-09" db="EMBL/GenBank/DDBJ databases">
        <title>The genome sequence of Plasmodium falciparum Dd2.</title>
        <authorList>
            <consortium name="The Broad Institute Genome Sequencing Platform"/>
            <person name="Birren B."/>
            <person name="Lander E."/>
            <person name="Galagan J."/>
            <person name="Nusbaum C."/>
            <person name="Devon K."/>
            <person name="Henn M."/>
            <person name="Jaffe D."/>
            <person name="Butler J."/>
            <person name="Alvarez P."/>
            <person name="Gnerre S."/>
            <person name="Grabherr M."/>
            <person name="Kleber M."/>
            <person name="Mauceli E."/>
            <person name="Brockman W."/>
            <person name="MacCallum I.A."/>
            <person name="Rounsley S."/>
            <person name="Young S."/>
            <person name="LaButti K."/>
            <person name="Pushparaj V."/>
            <person name="DeCaprio D."/>
            <person name="Crawford M."/>
            <person name="Koehrsen M."/>
            <person name="Engels R."/>
            <person name="Montgomery P."/>
            <person name="Pearson M."/>
            <person name="Howarth C."/>
            <person name="Larson L."/>
            <person name="Luoma S."/>
            <person name="White J."/>
            <person name="Kodira C."/>
            <person name="Zeng Q."/>
            <person name="O'Leary S."/>
            <person name="Yandava C."/>
            <person name="Alvarado L."/>
            <person name="Wirth D."/>
            <person name="Volkman S."/>
            <person name="Hartl D."/>
        </authorList>
    </citation>
    <scope>NUCLEOTIDE SEQUENCE [LARGE SCALE GENOMIC DNA]</scope>
</reference>
<evidence type="ECO:0000313" key="1">
    <source>
        <dbReference type="EMBL" id="KOB85333.1"/>
    </source>
</evidence>
<dbReference type="EMBL" id="DS016120">
    <property type="protein sequence ID" value="KOB85333.1"/>
    <property type="molecule type" value="Genomic_DNA"/>
</dbReference>
<evidence type="ECO:0000313" key="2">
    <source>
        <dbReference type="Proteomes" id="UP000054282"/>
    </source>
</evidence>
<organism evidence="1 2">
    <name type="scientific">Plasmodium falciparum (isolate Dd2)</name>
    <dbReference type="NCBI Taxonomy" id="57267"/>
    <lineage>
        <taxon>Eukaryota</taxon>
        <taxon>Sar</taxon>
        <taxon>Alveolata</taxon>
        <taxon>Apicomplexa</taxon>
        <taxon>Aconoidasida</taxon>
        <taxon>Haemosporida</taxon>
        <taxon>Plasmodiidae</taxon>
        <taxon>Plasmodium</taxon>
        <taxon>Plasmodium (Laverania)</taxon>
    </lineage>
</organism>
<dbReference type="AlphaFoldDB" id="A0A0L7LXS8"/>
<sequence>MSFKFSIVFVLYLLFLLKFNKRFIFLKSEKITSYINTQIPNYSSSPPFFLKKEAKNNIKKCYFIRREGYRNIGTKNASNALCLNFKSNRSTYTDNAFSCTSLCSEKKERKKVQDPYDLRRRRKKRHMI</sequence>
<name>A0A0L7LXS8_PLAF4</name>
<dbReference type="KEGG" id="pfd:PFDG_05409"/>